<dbReference type="SMART" id="SM00855">
    <property type="entry name" value="PGAM"/>
    <property type="match status" value="1"/>
</dbReference>
<dbReference type="SUPFAM" id="SSF53254">
    <property type="entry name" value="Phosphoglycerate mutase-like"/>
    <property type="match status" value="1"/>
</dbReference>
<gene>
    <name evidence="4" type="ORF">DFJ65_1777</name>
</gene>
<protein>
    <submittedName>
        <fullName evidence="4">Putative phosphoglycerate mutase</fullName>
    </submittedName>
</protein>
<comment type="caution">
    <text evidence="4">The sequence shown here is derived from an EMBL/GenBank/DDBJ whole genome shotgun (WGS) entry which is preliminary data.</text>
</comment>
<evidence type="ECO:0000313" key="4">
    <source>
        <dbReference type="EMBL" id="REF30761.1"/>
    </source>
</evidence>
<dbReference type="GO" id="GO:0043456">
    <property type="term" value="P:regulation of pentose-phosphate shunt"/>
    <property type="evidence" value="ECO:0007669"/>
    <property type="project" value="TreeGrafter"/>
</dbReference>
<evidence type="ECO:0000313" key="5">
    <source>
        <dbReference type="Proteomes" id="UP000256253"/>
    </source>
</evidence>
<dbReference type="EMBL" id="QTUA01000001">
    <property type="protein sequence ID" value="REF30761.1"/>
    <property type="molecule type" value="Genomic_DNA"/>
</dbReference>
<dbReference type="RefSeq" id="WP_115922702.1">
    <property type="nucleotide sequence ID" value="NZ_QTUA01000001.1"/>
</dbReference>
<dbReference type="GO" id="GO:0005829">
    <property type="term" value="C:cytosol"/>
    <property type="evidence" value="ECO:0007669"/>
    <property type="project" value="TreeGrafter"/>
</dbReference>
<accession>A0A3D9V0Y6</accession>
<dbReference type="CDD" id="cd07067">
    <property type="entry name" value="HP_PGM_like"/>
    <property type="match status" value="1"/>
</dbReference>
<dbReference type="GO" id="GO:0045820">
    <property type="term" value="P:negative regulation of glycolytic process"/>
    <property type="evidence" value="ECO:0007669"/>
    <property type="project" value="TreeGrafter"/>
</dbReference>
<feature type="active site" description="Tele-phosphohistidine intermediate" evidence="2">
    <location>
        <position position="26"/>
    </location>
</feature>
<dbReference type="InterPro" id="IPR013078">
    <property type="entry name" value="His_Pase_superF_clade-1"/>
</dbReference>
<name>A0A3D9V0Y6_9MICO</name>
<dbReference type="GO" id="GO:0004331">
    <property type="term" value="F:fructose-2,6-bisphosphate 2-phosphatase activity"/>
    <property type="evidence" value="ECO:0007669"/>
    <property type="project" value="TreeGrafter"/>
</dbReference>
<organism evidence="4 5">
    <name type="scientific">Calidifontibacter indicus</name>
    <dbReference type="NCBI Taxonomy" id="419650"/>
    <lineage>
        <taxon>Bacteria</taxon>
        <taxon>Bacillati</taxon>
        <taxon>Actinomycetota</taxon>
        <taxon>Actinomycetes</taxon>
        <taxon>Micrococcales</taxon>
        <taxon>Dermacoccaceae</taxon>
        <taxon>Calidifontibacter</taxon>
    </lineage>
</organism>
<dbReference type="Pfam" id="PF00300">
    <property type="entry name" value="His_Phos_1"/>
    <property type="match status" value="1"/>
</dbReference>
<dbReference type="InterPro" id="IPR051695">
    <property type="entry name" value="Phosphoglycerate_Mutase"/>
</dbReference>
<evidence type="ECO:0000256" key="2">
    <source>
        <dbReference type="PIRSR" id="PIRSR613078-1"/>
    </source>
</evidence>
<reference evidence="4 5" key="1">
    <citation type="submission" date="2018-08" db="EMBL/GenBank/DDBJ databases">
        <title>Sequencing the genomes of 1000 actinobacteria strains.</title>
        <authorList>
            <person name="Klenk H.-P."/>
        </authorList>
    </citation>
    <scope>NUCLEOTIDE SEQUENCE [LARGE SCALE GENOMIC DNA]</scope>
    <source>
        <strain evidence="4 5">DSM 22967</strain>
    </source>
</reference>
<proteinExistence type="predicted"/>
<dbReference type="InterPro" id="IPR029033">
    <property type="entry name" value="His_PPase_superfam"/>
</dbReference>
<keyword evidence="1" id="KW-0378">Hydrolase</keyword>
<dbReference type="PROSITE" id="PS00175">
    <property type="entry name" value="PG_MUTASE"/>
    <property type="match status" value="1"/>
</dbReference>
<dbReference type="OrthoDB" id="4697614at2"/>
<sequence>MSGAVPGPSERLMLGADPKRLIVLRHGQTAHNVGGIWQGQLDTELSAVGRDQARAAGIAIAECRPDLIRASDLQRAYATAEAIAAGTGLAIQADERLREIDVGSWQGRSSDQVRETHGDDLEAIAAGEDRRRGDTGETVAEVAERALAATKDAIADLAPGQLGVIVTHGVAGRALAAALVGIELHAAWLGLGGLHNCHWVELTEGAHGWRIEKWNAHA</sequence>
<dbReference type="AlphaFoldDB" id="A0A3D9V0Y6"/>
<feature type="active site" description="Proton donor/acceptor" evidence="2">
    <location>
        <position position="99"/>
    </location>
</feature>
<dbReference type="InterPro" id="IPR001345">
    <property type="entry name" value="PG/BPGM_mutase_AS"/>
</dbReference>
<dbReference type="Gene3D" id="3.40.50.1240">
    <property type="entry name" value="Phosphoglycerate mutase-like"/>
    <property type="match status" value="1"/>
</dbReference>
<feature type="binding site" evidence="3">
    <location>
        <position position="75"/>
    </location>
    <ligand>
        <name>substrate</name>
    </ligand>
</feature>
<evidence type="ECO:0000256" key="3">
    <source>
        <dbReference type="PIRSR" id="PIRSR613078-2"/>
    </source>
</evidence>
<dbReference type="Proteomes" id="UP000256253">
    <property type="component" value="Unassembled WGS sequence"/>
</dbReference>
<evidence type="ECO:0000256" key="1">
    <source>
        <dbReference type="ARBA" id="ARBA00022801"/>
    </source>
</evidence>
<dbReference type="PANTHER" id="PTHR46517:SF1">
    <property type="entry name" value="FRUCTOSE-2,6-BISPHOSPHATASE TIGAR"/>
    <property type="match status" value="1"/>
</dbReference>
<feature type="binding site" evidence="3">
    <location>
        <begin position="25"/>
        <end position="32"/>
    </location>
    <ligand>
        <name>substrate</name>
    </ligand>
</feature>
<dbReference type="PANTHER" id="PTHR46517">
    <property type="entry name" value="FRUCTOSE-2,6-BISPHOSPHATASE TIGAR"/>
    <property type="match status" value="1"/>
</dbReference>
<keyword evidence="5" id="KW-1185">Reference proteome</keyword>